<reference evidence="1 2" key="1">
    <citation type="journal article" date="2016" name="Nat. Commun.">
        <title>Extremotolerant tardigrade genome and improved radiotolerance of human cultured cells by tardigrade-unique protein.</title>
        <authorList>
            <person name="Hashimoto T."/>
            <person name="Horikawa D.D."/>
            <person name="Saito Y."/>
            <person name="Kuwahara H."/>
            <person name="Kozuka-Hata H."/>
            <person name="Shin-I T."/>
            <person name="Minakuchi Y."/>
            <person name="Ohishi K."/>
            <person name="Motoyama A."/>
            <person name="Aizu T."/>
            <person name="Enomoto A."/>
            <person name="Kondo K."/>
            <person name="Tanaka S."/>
            <person name="Hara Y."/>
            <person name="Koshikawa S."/>
            <person name="Sagara H."/>
            <person name="Miura T."/>
            <person name="Yokobori S."/>
            <person name="Miyagawa K."/>
            <person name="Suzuki Y."/>
            <person name="Kubo T."/>
            <person name="Oyama M."/>
            <person name="Kohara Y."/>
            <person name="Fujiyama A."/>
            <person name="Arakawa K."/>
            <person name="Katayama T."/>
            <person name="Toyoda A."/>
            <person name="Kunieda T."/>
        </authorList>
    </citation>
    <scope>NUCLEOTIDE SEQUENCE [LARGE SCALE GENOMIC DNA]</scope>
    <source>
        <strain evidence="1 2">YOKOZUNA-1</strain>
    </source>
</reference>
<organism evidence="1 2">
    <name type="scientific">Ramazzottius varieornatus</name>
    <name type="common">Water bear</name>
    <name type="synonym">Tardigrade</name>
    <dbReference type="NCBI Taxonomy" id="947166"/>
    <lineage>
        <taxon>Eukaryota</taxon>
        <taxon>Metazoa</taxon>
        <taxon>Ecdysozoa</taxon>
        <taxon>Tardigrada</taxon>
        <taxon>Eutardigrada</taxon>
        <taxon>Parachela</taxon>
        <taxon>Hypsibioidea</taxon>
        <taxon>Ramazzottiidae</taxon>
        <taxon>Ramazzottius</taxon>
    </lineage>
</organism>
<sequence>MGEDNEVLPGWRTAAEEHGCRSRLRKPTSFVYAVDGYRPLGARYHCARFRKLRCRILRTVFFPSLFHHSSVSANGGRATNGFNEVAISSGAHSHCCQLKVRAPWDSDLVQLICPRPR</sequence>
<protein>
    <submittedName>
        <fullName evidence="1">Uncharacterized protein</fullName>
    </submittedName>
</protein>
<gene>
    <name evidence="1" type="primary">RvY_13360</name>
    <name evidence="1" type="synonym">RvY_13360.2</name>
    <name evidence="1" type="ORF">RvY_13360-2</name>
</gene>
<accession>A0A1D1VMM3</accession>
<name>A0A1D1VMM3_RAMVA</name>
<comment type="caution">
    <text evidence="1">The sequence shown here is derived from an EMBL/GenBank/DDBJ whole genome shotgun (WGS) entry which is preliminary data.</text>
</comment>
<proteinExistence type="predicted"/>
<evidence type="ECO:0000313" key="1">
    <source>
        <dbReference type="EMBL" id="GAV02845.1"/>
    </source>
</evidence>
<dbReference type="EMBL" id="BDGG01000008">
    <property type="protein sequence ID" value="GAV02845.1"/>
    <property type="molecule type" value="Genomic_DNA"/>
</dbReference>
<evidence type="ECO:0000313" key="2">
    <source>
        <dbReference type="Proteomes" id="UP000186922"/>
    </source>
</evidence>
<dbReference type="AlphaFoldDB" id="A0A1D1VMM3"/>
<keyword evidence="2" id="KW-1185">Reference proteome</keyword>
<dbReference type="Proteomes" id="UP000186922">
    <property type="component" value="Unassembled WGS sequence"/>
</dbReference>